<keyword evidence="7 13" id="KW-0812">Transmembrane</keyword>
<organism evidence="14 15">
    <name type="scientific">Colocasia esculenta</name>
    <name type="common">Wild taro</name>
    <name type="synonym">Arum esculentum</name>
    <dbReference type="NCBI Taxonomy" id="4460"/>
    <lineage>
        <taxon>Eukaryota</taxon>
        <taxon>Viridiplantae</taxon>
        <taxon>Streptophyta</taxon>
        <taxon>Embryophyta</taxon>
        <taxon>Tracheophyta</taxon>
        <taxon>Spermatophyta</taxon>
        <taxon>Magnoliopsida</taxon>
        <taxon>Liliopsida</taxon>
        <taxon>Araceae</taxon>
        <taxon>Aroideae</taxon>
        <taxon>Colocasieae</taxon>
        <taxon>Colocasia</taxon>
    </lineage>
</organism>
<evidence type="ECO:0000256" key="7">
    <source>
        <dbReference type="ARBA" id="ARBA00022692"/>
    </source>
</evidence>
<keyword evidence="10 13" id="KW-0333">Golgi apparatus</keyword>
<keyword evidence="6" id="KW-0808">Transferase</keyword>
<dbReference type="GO" id="GO:0000139">
    <property type="term" value="C:Golgi membrane"/>
    <property type="evidence" value="ECO:0007669"/>
    <property type="project" value="UniProtKB-SubCell"/>
</dbReference>
<dbReference type="FunFam" id="3.90.550.50:FF:000027">
    <property type="entry name" value="Hexosyltransferase"/>
    <property type="match status" value="1"/>
</dbReference>
<feature type="transmembrane region" description="Helical" evidence="13">
    <location>
        <begin position="12"/>
        <end position="35"/>
    </location>
</feature>
<dbReference type="EMBL" id="NMUH01000314">
    <property type="protein sequence ID" value="MQL76720.1"/>
    <property type="molecule type" value="Genomic_DNA"/>
</dbReference>
<dbReference type="AlphaFoldDB" id="A0A843U438"/>
<dbReference type="PANTHER" id="PTHR11214:SF351">
    <property type="entry name" value="BETA-1,3-GALACTOSYLTRANSFERASE PVG3"/>
    <property type="match status" value="1"/>
</dbReference>
<comment type="caution">
    <text evidence="14">The sequence shown here is derived from an EMBL/GenBank/DDBJ whole genome shotgun (WGS) entry which is preliminary data.</text>
</comment>
<evidence type="ECO:0000256" key="12">
    <source>
        <dbReference type="ARBA" id="ARBA00023211"/>
    </source>
</evidence>
<keyword evidence="11 13" id="KW-0472">Membrane</keyword>
<evidence type="ECO:0000313" key="14">
    <source>
        <dbReference type="EMBL" id="MQL76720.1"/>
    </source>
</evidence>
<comment type="pathway">
    <text evidence="3">Protein modification; protein glycosylation.</text>
</comment>
<keyword evidence="15" id="KW-1185">Reference proteome</keyword>
<dbReference type="EC" id="2.4.1.-" evidence="13"/>
<dbReference type="GO" id="GO:0016758">
    <property type="term" value="F:hexosyltransferase activity"/>
    <property type="evidence" value="ECO:0007669"/>
    <property type="project" value="InterPro"/>
</dbReference>
<dbReference type="InterPro" id="IPR002659">
    <property type="entry name" value="Glyco_trans_31"/>
</dbReference>
<dbReference type="Pfam" id="PF01762">
    <property type="entry name" value="Galactosyl_T"/>
    <property type="match status" value="1"/>
</dbReference>
<keyword evidence="9 13" id="KW-1133">Transmembrane helix</keyword>
<dbReference type="Proteomes" id="UP000652761">
    <property type="component" value="Unassembled WGS sequence"/>
</dbReference>
<proteinExistence type="inferred from homology"/>
<dbReference type="PANTHER" id="PTHR11214">
    <property type="entry name" value="BETA-1,3-N-ACETYLGLUCOSAMINYLTRANSFERASE"/>
    <property type="match status" value="1"/>
</dbReference>
<gene>
    <name evidence="14" type="ORF">Taro_009111</name>
</gene>
<evidence type="ECO:0000256" key="11">
    <source>
        <dbReference type="ARBA" id="ARBA00023136"/>
    </source>
</evidence>
<evidence type="ECO:0000256" key="10">
    <source>
        <dbReference type="ARBA" id="ARBA00023034"/>
    </source>
</evidence>
<evidence type="ECO:0000256" key="6">
    <source>
        <dbReference type="ARBA" id="ARBA00022679"/>
    </source>
</evidence>
<evidence type="ECO:0000256" key="2">
    <source>
        <dbReference type="ARBA" id="ARBA00004323"/>
    </source>
</evidence>
<dbReference type="Gene3D" id="3.90.550.50">
    <property type="match status" value="1"/>
</dbReference>
<comment type="cofactor">
    <cofactor evidence="1 13">
        <name>Mn(2+)</name>
        <dbReference type="ChEBI" id="CHEBI:29035"/>
    </cofactor>
</comment>
<evidence type="ECO:0000313" key="15">
    <source>
        <dbReference type="Proteomes" id="UP000652761"/>
    </source>
</evidence>
<reference evidence="14" key="1">
    <citation type="submission" date="2017-07" db="EMBL/GenBank/DDBJ databases">
        <title>Taro Niue Genome Assembly and Annotation.</title>
        <authorList>
            <person name="Atibalentja N."/>
            <person name="Keating K."/>
            <person name="Fields C.J."/>
        </authorList>
    </citation>
    <scope>NUCLEOTIDE SEQUENCE</scope>
    <source>
        <strain evidence="14">Niue_2</strain>
        <tissue evidence="14">Leaf</tissue>
    </source>
</reference>
<evidence type="ECO:0000256" key="9">
    <source>
        <dbReference type="ARBA" id="ARBA00022989"/>
    </source>
</evidence>
<accession>A0A843U438</accession>
<dbReference type="OrthoDB" id="2139606at2759"/>
<keyword evidence="12 13" id="KW-0464">Manganese</keyword>
<name>A0A843U438_COLES</name>
<keyword evidence="5 13" id="KW-0328">Glycosyltransferase</keyword>
<evidence type="ECO:0000256" key="1">
    <source>
        <dbReference type="ARBA" id="ARBA00001936"/>
    </source>
</evidence>
<comment type="subcellular location">
    <subcellularLocation>
        <location evidence="2 13">Golgi apparatus membrane</location>
        <topology evidence="2 13">Single-pass type II membrane protein</topology>
    </subcellularLocation>
</comment>
<sequence>MEGSGTSAATRLRWNVLGAVLFLALCLGCFFVFFFDVEMSSSISQSIRLFGSAADPTPPALRGSPRHVELSVLVGVLTLPDRYDGRHRLRLVYRTQPTTLAEIDLKFVLCNLTTESQRVMVGLEILLYNDIIILNCTENMNDGKTYTYFSSLPSILPRRYDYVLKADDDTFFRLAPLAASLWPLPREELYYGFVIPCEKKEPLGGWYMSGMGYVLSWDLVEFIAKANITGQEKVGAEDQMLGWWLNKAHRGKNRYNMKPHMYDHPAVGGKCSHEFWPGTVAVHRLKTQDRWIDTLQYFNATRAIKPSILYHLD</sequence>
<keyword evidence="8 13" id="KW-0735">Signal-anchor</keyword>
<comment type="similarity">
    <text evidence="4 13">Belongs to the glycosyltransferase 31 family.</text>
</comment>
<evidence type="ECO:0000256" key="3">
    <source>
        <dbReference type="ARBA" id="ARBA00004922"/>
    </source>
</evidence>
<evidence type="ECO:0000256" key="13">
    <source>
        <dbReference type="RuleBase" id="RU363063"/>
    </source>
</evidence>
<dbReference type="UniPathway" id="UPA00378"/>
<evidence type="ECO:0000256" key="4">
    <source>
        <dbReference type="ARBA" id="ARBA00008661"/>
    </source>
</evidence>
<evidence type="ECO:0000256" key="5">
    <source>
        <dbReference type="ARBA" id="ARBA00022676"/>
    </source>
</evidence>
<evidence type="ECO:0000256" key="8">
    <source>
        <dbReference type="ARBA" id="ARBA00022968"/>
    </source>
</evidence>
<protein>
    <recommendedName>
        <fullName evidence="13">Hexosyltransferase</fullName>
        <ecNumber evidence="13">2.4.1.-</ecNumber>
    </recommendedName>
</protein>